<gene>
    <name evidence="1" type="ORF">LSINAPIS_LOCUS13530</name>
</gene>
<sequence length="80" mass="8950">MTTTQSLVASYAEYLRMPPKACRTPAPNAPIRAAVHTPAQYDFIKPEKPDRLKCQCAVCKKRTITYCKARNVAIPKKIQG</sequence>
<proteinExistence type="predicted"/>
<accession>A0A5E4QZB2</accession>
<name>A0A5E4QZB2_9NEOP</name>
<organism evidence="1 2">
    <name type="scientific">Leptidea sinapis</name>
    <dbReference type="NCBI Taxonomy" id="189913"/>
    <lineage>
        <taxon>Eukaryota</taxon>
        <taxon>Metazoa</taxon>
        <taxon>Ecdysozoa</taxon>
        <taxon>Arthropoda</taxon>
        <taxon>Hexapoda</taxon>
        <taxon>Insecta</taxon>
        <taxon>Pterygota</taxon>
        <taxon>Neoptera</taxon>
        <taxon>Endopterygota</taxon>
        <taxon>Lepidoptera</taxon>
        <taxon>Glossata</taxon>
        <taxon>Ditrysia</taxon>
        <taxon>Papilionoidea</taxon>
        <taxon>Pieridae</taxon>
        <taxon>Dismorphiinae</taxon>
        <taxon>Leptidea</taxon>
    </lineage>
</organism>
<dbReference type="Proteomes" id="UP000324832">
    <property type="component" value="Unassembled WGS sequence"/>
</dbReference>
<protein>
    <submittedName>
        <fullName evidence="1">Uncharacterized protein</fullName>
    </submittedName>
</protein>
<dbReference type="AlphaFoldDB" id="A0A5E4QZB2"/>
<dbReference type="EMBL" id="FZQP02006782">
    <property type="protein sequence ID" value="VVD03555.1"/>
    <property type="molecule type" value="Genomic_DNA"/>
</dbReference>
<reference evidence="1 2" key="1">
    <citation type="submission" date="2017-07" db="EMBL/GenBank/DDBJ databases">
        <authorList>
            <person name="Talla V."/>
            <person name="Backstrom N."/>
        </authorList>
    </citation>
    <scope>NUCLEOTIDE SEQUENCE [LARGE SCALE GENOMIC DNA]</scope>
</reference>
<evidence type="ECO:0000313" key="1">
    <source>
        <dbReference type="EMBL" id="VVD03555.1"/>
    </source>
</evidence>
<evidence type="ECO:0000313" key="2">
    <source>
        <dbReference type="Proteomes" id="UP000324832"/>
    </source>
</evidence>
<keyword evidence="2" id="KW-1185">Reference proteome</keyword>